<accession>A0A0G1FV20</accession>
<evidence type="ECO:0000313" key="1">
    <source>
        <dbReference type="EMBL" id="KKS98846.1"/>
    </source>
</evidence>
<name>A0A0G1FV20_9BACT</name>
<dbReference type="EMBL" id="LCFQ01000002">
    <property type="protein sequence ID" value="KKS98846.1"/>
    <property type="molecule type" value="Genomic_DNA"/>
</dbReference>
<dbReference type="STRING" id="1618578.UV74_C0002G0067"/>
<organism evidence="1 2">
    <name type="scientific">Candidatus Woesebacteria bacterium GW2011_GWB1_43_14</name>
    <dbReference type="NCBI Taxonomy" id="1618578"/>
    <lineage>
        <taxon>Bacteria</taxon>
        <taxon>Candidatus Woeseibacteriota</taxon>
    </lineage>
</organism>
<sequence>MLTKVKVGSKFVERGDVYQVYKVDEKKVYYRPFFAKTKNNSYTCSIPRENLGMINIRKPIIRNQLNEILRSFSKKSSNKADLDVIEAKSVLDMNQIEKSSSVVRKFWRAKERDGDGFTRAKNEVLKLAISRIVEEVALVSKSTPEKAEERIRLALS</sequence>
<proteinExistence type="predicted"/>
<reference evidence="1 2" key="1">
    <citation type="journal article" date="2015" name="Nature">
        <title>rRNA introns, odd ribosomes, and small enigmatic genomes across a large radiation of phyla.</title>
        <authorList>
            <person name="Brown C.T."/>
            <person name="Hug L.A."/>
            <person name="Thomas B.C."/>
            <person name="Sharon I."/>
            <person name="Castelle C.J."/>
            <person name="Singh A."/>
            <person name="Wilkins M.J."/>
            <person name="Williams K.H."/>
            <person name="Banfield J.F."/>
        </authorList>
    </citation>
    <scope>NUCLEOTIDE SEQUENCE [LARGE SCALE GENOMIC DNA]</scope>
</reference>
<evidence type="ECO:0008006" key="3">
    <source>
        <dbReference type="Google" id="ProtNLM"/>
    </source>
</evidence>
<dbReference type="Proteomes" id="UP000034090">
    <property type="component" value="Unassembled WGS sequence"/>
</dbReference>
<dbReference type="AlphaFoldDB" id="A0A0G1FV20"/>
<gene>
    <name evidence="1" type="ORF">UV74_C0002G0067</name>
</gene>
<comment type="caution">
    <text evidence="1">The sequence shown here is derived from an EMBL/GenBank/DDBJ whole genome shotgun (WGS) entry which is preliminary data.</text>
</comment>
<protein>
    <recommendedName>
        <fullName evidence="3">CarD-like/TRCF RNAP-interacting domain-containing protein</fullName>
    </recommendedName>
</protein>
<evidence type="ECO:0000313" key="2">
    <source>
        <dbReference type="Proteomes" id="UP000034090"/>
    </source>
</evidence>